<evidence type="ECO:0000256" key="12">
    <source>
        <dbReference type="SAM" id="SignalP"/>
    </source>
</evidence>
<dbReference type="PANTHER" id="PTHR47966">
    <property type="entry name" value="BETA-SITE APP-CLEAVING ENZYME, ISOFORM A-RELATED"/>
    <property type="match status" value="1"/>
</dbReference>
<evidence type="ECO:0000313" key="15">
    <source>
        <dbReference type="Proteomes" id="UP000054771"/>
    </source>
</evidence>
<keyword evidence="6 10" id="KW-0064">Aspartyl protease</keyword>
<dbReference type="Pfam" id="PF00026">
    <property type="entry name" value="Asp"/>
    <property type="match status" value="1"/>
</dbReference>
<keyword evidence="5 12" id="KW-0732">Signal</keyword>
<dbReference type="EMBL" id="CDMC01000011">
    <property type="protein sequence ID" value="CEL08448.1"/>
    <property type="molecule type" value="Genomic_DNA"/>
</dbReference>
<evidence type="ECO:0000256" key="8">
    <source>
        <dbReference type="PIRSR" id="PIRSR601461-1"/>
    </source>
</evidence>
<feature type="compositionally biased region" description="Acidic residues" evidence="11">
    <location>
        <begin position="484"/>
        <end position="495"/>
    </location>
</feature>
<evidence type="ECO:0000256" key="2">
    <source>
        <dbReference type="ARBA" id="ARBA00007447"/>
    </source>
</evidence>
<dbReference type="PROSITE" id="PS00141">
    <property type="entry name" value="ASP_PROTEASE"/>
    <property type="match status" value="1"/>
</dbReference>
<dbReference type="GO" id="GO:0004190">
    <property type="term" value="F:aspartic-type endopeptidase activity"/>
    <property type="evidence" value="ECO:0007669"/>
    <property type="project" value="UniProtKB-KW"/>
</dbReference>
<dbReference type="GO" id="GO:0005886">
    <property type="term" value="C:plasma membrane"/>
    <property type="evidence" value="ECO:0007669"/>
    <property type="project" value="UniProtKB-SubCell"/>
</dbReference>
<evidence type="ECO:0000256" key="6">
    <source>
        <dbReference type="ARBA" id="ARBA00022750"/>
    </source>
</evidence>
<dbReference type="PROSITE" id="PS51767">
    <property type="entry name" value="PEPTIDASE_A1"/>
    <property type="match status" value="1"/>
</dbReference>
<dbReference type="InterPro" id="IPR001461">
    <property type="entry name" value="Aspartic_peptidase_A1"/>
</dbReference>
<dbReference type="InterPro" id="IPR021109">
    <property type="entry name" value="Peptidase_aspartic_dom_sf"/>
</dbReference>
<dbReference type="OMA" id="TNEPIFP"/>
<comment type="similarity">
    <text evidence="2 10">Belongs to the peptidase A1 family.</text>
</comment>
<evidence type="ECO:0000256" key="3">
    <source>
        <dbReference type="ARBA" id="ARBA00022622"/>
    </source>
</evidence>
<dbReference type="InterPro" id="IPR033876">
    <property type="entry name" value="SAP-like"/>
</dbReference>
<dbReference type="SUPFAM" id="SSF50630">
    <property type="entry name" value="Acid proteases"/>
    <property type="match status" value="1"/>
</dbReference>
<sequence>MKAALLSSLAALTVVPGLCGFSVHESENPHVLQLGMRRNRHDNPVSKDRRRFKRQSGQSVDVDLYGYSMGGELYSTNLTIGSPPQRTEVSVDTGSSDLWVVYTDNQICGAVNAMCDELGTYDPSESDTSQPLSDQFQIQYGDMSWARGYYAIDTLSIANAELPEVQFGIAIDSSIDKGILGIGYPTNVASREIYPNLPYMLSRNNITNSNAYSLWLNRLGEDEGNILFGGINTAHYTGSLQTLPVVPYNGAYVHLWLTLTGLAVESASDDVHKSYDNHPEFPVVVLLDSGATISYLPADIVAQIYSDLDVHFFAEEQFGIVPCDTYLTGREDYNVTFSFSGVEIRVPLSELVLQDALYYNGDYLHIDDEESCIFGIAPSVDFFPILGDSFLRSAYAVFDLENNEISLAQANFEPGDDHILEIGDGQDSVPGATQVANPVTTATLVLSGSSLVLPDDFTNEPIFPSRTVTVDASTTAGTGPRPTDDDDDDGDDDDTSSGASGTAANPEESGFAVAARGSGNPLLYAGVAGVGILLGL</sequence>
<evidence type="ECO:0000256" key="10">
    <source>
        <dbReference type="RuleBase" id="RU000454"/>
    </source>
</evidence>
<evidence type="ECO:0000256" key="9">
    <source>
        <dbReference type="PIRSR" id="PIRSR601461-2"/>
    </source>
</evidence>
<dbReference type="PANTHER" id="PTHR47966:SF65">
    <property type="entry name" value="ASPARTIC-TYPE ENDOPEPTIDASE"/>
    <property type="match status" value="1"/>
</dbReference>
<accession>A0A0U5G9M0</accession>
<name>A0A0U5G9M0_ASPCI</name>
<feature type="active site" evidence="8">
    <location>
        <position position="92"/>
    </location>
</feature>
<dbReference type="Proteomes" id="UP000054771">
    <property type="component" value="Unassembled WGS sequence"/>
</dbReference>
<feature type="region of interest" description="Disordered" evidence="11">
    <location>
        <begin position="468"/>
        <end position="513"/>
    </location>
</feature>
<evidence type="ECO:0000256" key="5">
    <source>
        <dbReference type="ARBA" id="ARBA00022729"/>
    </source>
</evidence>
<keyword evidence="3" id="KW-0336">GPI-anchor</keyword>
<dbReference type="STRING" id="454130.A0A0U5G9M0"/>
<dbReference type="InterPro" id="IPR001969">
    <property type="entry name" value="Aspartic_peptidase_AS"/>
</dbReference>
<keyword evidence="3" id="KW-0472">Membrane</keyword>
<evidence type="ECO:0000313" key="14">
    <source>
        <dbReference type="EMBL" id="CEL08448.1"/>
    </source>
</evidence>
<protein>
    <recommendedName>
        <fullName evidence="13">Peptidase A1 domain-containing protein</fullName>
    </recommendedName>
</protein>
<evidence type="ECO:0000256" key="1">
    <source>
        <dbReference type="ARBA" id="ARBA00004609"/>
    </source>
</evidence>
<evidence type="ECO:0000256" key="11">
    <source>
        <dbReference type="SAM" id="MobiDB-lite"/>
    </source>
</evidence>
<dbReference type="AlphaFoldDB" id="A0A0U5G9M0"/>
<feature type="compositionally biased region" description="Polar residues" evidence="11">
    <location>
        <begin position="468"/>
        <end position="477"/>
    </location>
</feature>
<keyword evidence="4 10" id="KW-0645">Protease</keyword>
<keyword evidence="15" id="KW-1185">Reference proteome</keyword>
<gene>
    <name evidence="14" type="ORF">ASPCAL11598</name>
</gene>
<dbReference type="GO" id="GO:0006508">
    <property type="term" value="P:proteolysis"/>
    <property type="evidence" value="ECO:0007669"/>
    <property type="project" value="UniProtKB-KW"/>
</dbReference>
<feature type="domain" description="Peptidase A1" evidence="13">
    <location>
        <begin position="74"/>
        <end position="408"/>
    </location>
</feature>
<feature type="chain" id="PRO_5006857645" description="Peptidase A1 domain-containing protein" evidence="12">
    <location>
        <begin position="21"/>
        <end position="536"/>
    </location>
</feature>
<evidence type="ECO:0000256" key="4">
    <source>
        <dbReference type="ARBA" id="ARBA00022670"/>
    </source>
</evidence>
<keyword evidence="7 10" id="KW-0378">Hydrolase</keyword>
<keyword evidence="9" id="KW-1015">Disulfide bond</keyword>
<comment type="subcellular location">
    <subcellularLocation>
        <location evidence="1">Cell membrane</location>
        <topology evidence="1">Lipid-anchor</topology>
        <topology evidence="1">GPI-anchor</topology>
    </subcellularLocation>
</comment>
<dbReference type="Gene3D" id="2.40.70.10">
    <property type="entry name" value="Acid Proteases"/>
    <property type="match status" value="2"/>
</dbReference>
<feature type="signal peptide" evidence="12">
    <location>
        <begin position="1"/>
        <end position="20"/>
    </location>
</feature>
<dbReference type="PRINTS" id="PR00792">
    <property type="entry name" value="PEPSIN"/>
</dbReference>
<evidence type="ECO:0000256" key="7">
    <source>
        <dbReference type="ARBA" id="ARBA00022801"/>
    </source>
</evidence>
<dbReference type="InterPro" id="IPR033121">
    <property type="entry name" value="PEPTIDASE_A1"/>
</dbReference>
<feature type="active site" evidence="8">
    <location>
        <position position="288"/>
    </location>
</feature>
<evidence type="ECO:0000259" key="13">
    <source>
        <dbReference type="PROSITE" id="PS51767"/>
    </source>
</evidence>
<keyword evidence="3" id="KW-0325">Glycoprotein</keyword>
<dbReference type="CDD" id="cd05474">
    <property type="entry name" value="SAP_like"/>
    <property type="match status" value="1"/>
</dbReference>
<reference evidence="15" key="1">
    <citation type="journal article" date="2016" name="Genome Announc.">
        <title>Draft genome sequences of fungus Aspergillus calidoustus.</title>
        <authorList>
            <person name="Horn F."/>
            <person name="Linde J."/>
            <person name="Mattern D.J."/>
            <person name="Walther G."/>
            <person name="Guthke R."/>
            <person name="Scherlach K."/>
            <person name="Martin K."/>
            <person name="Brakhage A.A."/>
            <person name="Petzke L."/>
            <person name="Valiante V."/>
        </authorList>
    </citation>
    <scope>NUCLEOTIDE SEQUENCE [LARGE SCALE GENOMIC DNA]</scope>
    <source>
        <strain evidence="15">SF006504</strain>
    </source>
</reference>
<feature type="disulfide bond" evidence="9">
    <location>
        <begin position="323"/>
        <end position="372"/>
    </location>
</feature>
<dbReference type="OrthoDB" id="771136at2759"/>
<proteinExistence type="inferred from homology"/>
<organism evidence="14 15">
    <name type="scientific">Aspergillus calidoustus</name>
    <dbReference type="NCBI Taxonomy" id="454130"/>
    <lineage>
        <taxon>Eukaryota</taxon>
        <taxon>Fungi</taxon>
        <taxon>Dikarya</taxon>
        <taxon>Ascomycota</taxon>
        <taxon>Pezizomycotina</taxon>
        <taxon>Eurotiomycetes</taxon>
        <taxon>Eurotiomycetidae</taxon>
        <taxon>Eurotiales</taxon>
        <taxon>Aspergillaceae</taxon>
        <taxon>Aspergillus</taxon>
        <taxon>Aspergillus subgen. Nidulantes</taxon>
    </lineage>
</organism>
<keyword evidence="3" id="KW-0449">Lipoprotein</keyword>
<dbReference type="GO" id="GO:0098552">
    <property type="term" value="C:side of membrane"/>
    <property type="evidence" value="ECO:0007669"/>
    <property type="project" value="UniProtKB-KW"/>
</dbReference>